<evidence type="ECO:0000256" key="4">
    <source>
        <dbReference type="ARBA" id="ARBA00022771"/>
    </source>
</evidence>
<feature type="domain" description="C2H2-type" evidence="10">
    <location>
        <begin position="275"/>
        <end position="302"/>
    </location>
</feature>
<dbReference type="GeneTree" id="ENSGT01150000286939"/>
<dbReference type="GO" id="GO:0006357">
    <property type="term" value="P:regulation of transcription by RNA polymerase II"/>
    <property type="evidence" value="ECO:0007669"/>
    <property type="project" value="TreeGrafter"/>
</dbReference>
<evidence type="ECO:0000256" key="7">
    <source>
        <dbReference type="ARBA" id="ARBA00023242"/>
    </source>
</evidence>
<dbReference type="GO" id="GO:0008270">
    <property type="term" value="F:zinc ion binding"/>
    <property type="evidence" value="ECO:0007669"/>
    <property type="project" value="UniProtKB-KW"/>
</dbReference>
<dbReference type="Proteomes" id="UP000261660">
    <property type="component" value="Unplaced"/>
</dbReference>
<dbReference type="PANTHER" id="PTHR24390">
    <property type="entry name" value="ZINC FINGER PROTEIN"/>
    <property type="match status" value="1"/>
</dbReference>
<dbReference type="Pfam" id="PF13894">
    <property type="entry name" value="zf-C2H2_4"/>
    <property type="match status" value="1"/>
</dbReference>
<evidence type="ECO:0000256" key="2">
    <source>
        <dbReference type="ARBA" id="ARBA00022723"/>
    </source>
</evidence>
<dbReference type="GO" id="GO:0003700">
    <property type="term" value="F:DNA-binding transcription factor activity"/>
    <property type="evidence" value="ECO:0007669"/>
    <property type="project" value="TreeGrafter"/>
</dbReference>
<dbReference type="SUPFAM" id="SSF57667">
    <property type="entry name" value="beta-beta-alpha zinc fingers"/>
    <property type="match status" value="3"/>
</dbReference>
<dbReference type="PANTHER" id="PTHR24390:SF159">
    <property type="entry name" value="GROWTH FACTOR INDEPENDENT 1 TRANSCRIPTIONAL REPRESSOR"/>
    <property type="match status" value="1"/>
</dbReference>
<dbReference type="FunFam" id="3.30.160.60:FF:002343">
    <property type="entry name" value="Zinc finger protein 33A"/>
    <property type="match status" value="1"/>
</dbReference>
<accession>A0A3Q3GLJ4</accession>
<dbReference type="FunFam" id="3.30.160.60:FF:000706">
    <property type="entry name" value="Zinc finger protein"/>
    <property type="match status" value="1"/>
</dbReference>
<evidence type="ECO:0000313" key="11">
    <source>
        <dbReference type="Ensembl" id="ENSLBEP00000034617.1"/>
    </source>
</evidence>
<evidence type="ECO:0000256" key="9">
    <source>
        <dbReference type="SAM" id="MobiDB-lite"/>
    </source>
</evidence>
<evidence type="ECO:0000256" key="8">
    <source>
        <dbReference type="PROSITE-ProRule" id="PRU00042"/>
    </source>
</evidence>
<organism evidence="11 12">
    <name type="scientific">Labrus bergylta</name>
    <name type="common">ballan wrasse</name>
    <dbReference type="NCBI Taxonomy" id="56723"/>
    <lineage>
        <taxon>Eukaryota</taxon>
        <taxon>Metazoa</taxon>
        <taxon>Chordata</taxon>
        <taxon>Craniata</taxon>
        <taxon>Vertebrata</taxon>
        <taxon>Euteleostomi</taxon>
        <taxon>Actinopterygii</taxon>
        <taxon>Neopterygii</taxon>
        <taxon>Teleostei</taxon>
        <taxon>Neoteleostei</taxon>
        <taxon>Acanthomorphata</taxon>
        <taxon>Eupercaria</taxon>
        <taxon>Labriformes</taxon>
        <taxon>Labridae</taxon>
        <taxon>Labrus</taxon>
    </lineage>
</organism>
<evidence type="ECO:0000259" key="10">
    <source>
        <dbReference type="PROSITE" id="PS50157"/>
    </source>
</evidence>
<feature type="domain" description="C2H2-type" evidence="10">
    <location>
        <begin position="349"/>
        <end position="376"/>
    </location>
</feature>
<keyword evidence="3" id="KW-0677">Repeat</keyword>
<dbReference type="STRING" id="56723.ENSLBEP00000034617"/>
<keyword evidence="7" id="KW-0539">Nucleus</keyword>
<keyword evidence="5" id="KW-0862">Zinc</keyword>
<dbReference type="InterPro" id="IPR036236">
    <property type="entry name" value="Znf_C2H2_sf"/>
</dbReference>
<dbReference type="FunFam" id="3.30.160.60:FF:000072">
    <property type="entry name" value="zinc finger protein 143 isoform X1"/>
    <property type="match status" value="1"/>
</dbReference>
<dbReference type="GO" id="GO:0005634">
    <property type="term" value="C:nucleus"/>
    <property type="evidence" value="ECO:0007669"/>
    <property type="project" value="UniProtKB-SubCell"/>
</dbReference>
<comment type="subcellular location">
    <subcellularLocation>
        <location evidence="1">Nucleus</location>
    </subcellularLocation>
</comment>
<sequence length="426" mass="47125">MVSLSNTAKSSIATSAAATQTIVKSLKQSPSNDPIKPLAHSKQENAVPKKIFVMSGSLASMTSSKFAAKSPTKLSTDVSTVHSAQNKSEQPSSTPLDKPLEKPSISSVKQQKSLPVDTSQSTPPQTDLQSLSHPKITIVIPRQLGVNLKNSPKDKTVAKIENQSNLLNGAKTSQLAENSASTENVKKCTAKGLWTPPTLLIGKTPLALRKRSMQLETESQDQTLVYPPTVVSPLQPLSVIGWRLLKNQCGECGRVLSSNAALESHVSLHAGRRPFSCTLCGKRFPDSKGLKRHGRVHRNGRIHICKQCGKGFVYSFGIKPFVCQVCNKGFFSKRDVEAHIRIHTGEKPFHCNLCEKKFARRTELNMHLRWHNGEKRHWCPYCGKGFLDLNNLKRHKYTHTGEKPHSCPHCPKNFSQSGILMFMCYF</sequence>
<reference evidence="11" key="2">
    <citation type="submission" date="2025-09" db="UniProtKB">
        <authorList>
            <consortium name="Ensembl"/>
        </authorList>
    </citation>
    <scope>IDENTIFICATION</scope>
</reference>
<keyword evidence="4 8" id="KW-0863">Zinc-finger</keyword>
<proteinExistence type="predicted"/>
<keyword evidence="2" id="KW-0479">Metal-binding</keyword>
<dbReference type="InParanoid" id="A0A3Q3GLJ4"/>
<dbReference type="Pfam" id="PF00096">
    <property type="entry name" value="zf-C2H2"/>
    <property type="match status" value="3"/>
</dbReference>
<dbReference type="PROSITE" id="PS50157">
    <property type="entry name" value="ZINC_FINGER_C2H2_2"/>
    <property type="match status" value="5"/>
</dbReference>
<dbReference type="AlphaFoldDB" id="A0A3Q3GLJ4"/>
<dbReference type="Gene3D" id="3.30.160.60">
    <property type="entry name" value="Classic Zinc Finger"/>
    <property type="match status" value="6"/>
</dbReference>
<name>A0A3Q3GLJ4_9LABR</name>
<reference evidence="11" key="1">
    <citation type="submission" date="2025-08" db="UniProtKB">
        <authorList>
            <consortium name="Ensembl"/>
        </authorList>
    </citation>
    <scope>IDENTIFICATION</scope>
</reference>
<evidence type="ECO:0000256" key="1">
    <source>
        <dbReference type="ARBA" id="ARBA00004123"/>
    </source>
</evidence>
<evidence type="ECO:0000256" key="3">
    <source>
        <dbReference type="ARBA" id="ARBA00022737"/>
    </source>
</evidence>
<feature type="domain" description="C2H2-type" evidence="10">
    <location>
        <begin position="377"/>
        <end position="404"/>
    </location>
</feature>
<feature type="domain" description="C2H2-type" evidence="10">
    <location>
        <begin position="321"/>
        <end position="348"/>
    </location>
</feature>
<feature type="domain" description="C2H2-type" evidence="10">
    <location>
        <begin position="247"/>
        <end position="274"/>
    </location>
</feature>
<dbReference type="InterPro" id="IPR013087">
    <property type="entry name" value="Znf_C2H2_type"/>
</dbReference>
<dbReference type="Ensembl" id="ENSLBET00000036103.1">
    <property type="protein sequence ID" value="ENSLBEP00000034617.1"/>
    <property type="gene ID" value="ENSLBEG00000026019.1"/>
</dbReference>
<keyword evidence="12" id="KW-1185">Reference proteome</keyword>
<feature type="region of interest" description="Disordered" evidence="9">
    <location>
        <begin position="77"/>
        <end position="132"/>
    </location>
</feature>
<evidence type="ECO:0000256" key="5">
    <source>
        <dbReference type="ARBA" id="ARBA00022833"/>
    </source>
</evidence>
<dbReference type="SMART" id="SM00355">
    <property type="entry name" value="ZnF_C2H2"/>
    <property type="match status" value="5"/>
</dbReference>
<protein>
    <recommendedName>
        <fullName evidence="10">C2H2-type domain-containing protein</fullName>
    </recommendedName>
</protein>
<dbReference type="GO" id="GO:0000978">
    <property type="term" value="F:RNA polymerase II cis-regulatory region sequence-specific DNA binding"/>
    <property type="evidence" value="ECO:0007669"/>
    <property type="project" value="TreeGrafter"/>
</dbReference>
<evidence type="ECO:0000313" key="12">
    <source>
        <dbReference type="Proteomes" id="UP000261660"/>
    </source>
</evidence>
<keyword evidence="6" id="KW-0238">DNA-binding</keyword>
<feature type="compositionally biased region" description="Polar residues" evidence="9">
    <location>
        <begin position="104"/>
        <end position="132"/>
    </location>
</feature>
<feature type="compositionally biased region" description="Polar residues" evidence="9">
    <location>
        <begin position="77"/>
        <end position="95"/>
    </location>
</feature>
<dbReference type="FunFam" id="3.30.160.60:FF:000690">
    <property type="entry name" value="Zinc finger protein 354C"/>
    <property type="match status" value="1"/>
</dbReference>
<evidence type="ECO:0000256" key="6">
    <source>
        <dbReference type="ARBA" id="ARBA00023125"/>
    </source>
</evidence>
<feature type="region of interest" description="Disordered" evidence="9">
    <location>
        <begin position="24"/>
        <end position="47"/>
    </location>
</feature>
<dbReference type="FunFam" id="3.30.160.60:FF:000100">
    <property type="entry name" value="Zinc finger 45-like"/>
    <property type="match status" value="1"/>
</dbReference>
<dbReference type="PROSITE" id="PS00028">
    <property type="entry name" value="ZINC_FINGER_C2H2_1"/>
    <property type="match status" value="5"/>
</dbReference>